<gene>
    <name evidence="2" type="ORF">E5676_scaffold45G00680</name>
</gene>
<evidence type="ECO:0000313" key="2">
    <source>
        <dbReference type="EMBL" id="TYK15027.1"/>
    </source>
</evidence>
<evidence type="ECO:0000259" key="1">
    <source>
        <dbReference type="Pfam" id="PF24930"/>
    </source>
</evidence>
<protein>
    <submittedName>
        <fullName evidence="2">Embryogenesis-associated protein</fullName>
    </submittedName>
</protein>
<comment type="caution">
    <text evidence="2">The sequence shown here is derived from an EMBL/GenBank/DDBJ whole genome shotgun (WGS) entry which is preliminary data.</text>
</comment>
<name>A0A5D3CSX4_CUCMM</name>
<sequence>MKHAKKYCDECLVRERNKSLALSPAGSLMPLEILDMVWSNISMDFIDGLPKAAGFDLKERDVALGASREHLRIAQEKMKLQPPYAQCSMSPSSKRGSVCVSKNTSTGGWEVLISWKGLLPHEATWENCDDFQQQFSDLHLEDKNDNGSAPVFSIPRSLIVENPFTSLLLCSYSPSTIISSMKPVLSWCQQLSIEWLTAVELGLLKGRHPLLKDVDITINSSKGLALVEGKTVEERGKVIRQLGYNGSDASSGYQSTRFIKKKLEESHSSIHTDLISQSNSQSKSQLEDKGSLEIEVGVLNQTSSISEDMGKKDGVHLEDTEKGQVLRTAEVVMNILDMTNPGTLTEEEKKKVY</sequence>
<organism evidence="2 3">
    <name type="scientific">Cucumis melo var. makuwa</name>
    <name type="common">Oriental melon</name>
    <dbReference type="NCBI Taxonomy" id="1194695"/>
    <lineage>
        <taxon>Eukaryota</taxon>
        <taxon>Viridiplantae</taxon>
        <taxon>Streptophyta</taxon>
        <taxon>Embryophyta</taxon>
        <taxon>Tracheophyta</taxon>
        <taxon>Spermatophyta</taxon>
        <taxon>Magnoliopsida</taxon>
        <taxon>eudicotyledons</taxon>
        <taxon>Gunneridae</taxon>
        <taxon>Pentapetalae</taxon>
        <taxon>rosids</taxon>
        <taxon>fabids</taxon>
        <taxon>Cucurbitales</taxon>
        <taxon>Cucurbitaceae</taxon>
        <taxon>Benincaseae</taxon>
        <taxon>Cucumis</taxon>
    </lineage>
</organism>
<reference evidence="2 3" key="1">
    <citation type="submission" date="2019-08" db="EMBL/GenBank/DDBJ databases">
        <title>Draft genome sequences of two oriental melons (Cucumis melo L. var makuwa).</title>
        <authorList>
            <person name="Kwon S.-Y."/>
        </authorList>
    </citation>
    <scope>NUCLEOTIDE SEQUENCE [LARGE SCALE GENOMIC DNA]</scope>
    <source>
        <strain evidence="3">cv. Chang Bougi</strain>
        <tissue evidence="2">Leaf</tissue>
    </source>
</reference>
<dbReference type="Pfam" id="PF24930">
    <property type="entry name" value="DUF7750"/>
    <property type="match status" value="1"/>
</dbReference>
<evidence type="ECO:0000313" key="3">
    <source>
        <dbReference type="Proteomes" id="UP000321947"/>
    </source>
</evidence>
<dbReference type="AlphaFoldDB" id="A0A5D3CSX4"/>
<accession>A0A5D3CSX4</accession>
<dbReference type="Proteomes" id="UP000321947">
    <property type="component" value="Unassembled WGS sequence"/>
</dbReference>
<dbReference type="EMBL" id="SSTD01008722">
    <property type="protein sequence ID" value="TYK15027.1"/>
    <property type="molecule type" value="Genomic_DNA"/>
</dbReference>
<dbReference type="InterPro" id="IPR056652">
    <property type="entry name" value="DUF7750"/>
</dbReference>
<proteinExistence type="predicted"/>
<feature type="domain" description="DUF7750" evidence="1">
    <location>
        <begin position="323"/>
        <end position="352"/>
    </location>
</feature>